<keyword evidence="8" id="KW-0413">Isomerase</keyword>
<dbReference type="SUPFAM" id="SSF52540">
    <property type="entry name" value="P-loop containing nucleoside triphosphate hydrolases"/>
    <property type="match status" value="1"/>
</dbReference>
<evidence type="ECO:0000259" key="11">
    <source>
        <dbReference type="PROSITE" id="PS51199"/>
    </source>
</evidence>
<evidence type="ECO:0000256" key="8">
    <source>
        <dbReference type="ARBA" id="ARBA00023235"/>
    </source>
</evidence>
<evidence type="ECO:0000256" key="1">
    <source>
        <dbReference type="ARBA" id="ARBA00008428"/>
    </source>
</evidence>
<dbReference type="EMBL" id="SWBM01000001">
    <property type="protein sequence ID" value="TKC19093.1"/>
    <property type="molecule type" value="Genomic_DNA"/>
</dbReference>
<dbReference type="InterPro" id="IPR036185">
    <property type="entry name" value="DNA_heli_DnaB-like_N_sf"/>
</dbReference>
<dbReference type="PANTHER" id="PTHR30153">
    <property type="entry name" value="REPLICATIVE DNA HELICASE DNAB"/>
    <property type="match status" value="1"/>
</dbReference>
<dbReference type="GO" id="GO:0016787">
    <property type="term" value="F:hydrolase activity"/>
    <property type="evidence" value="ECO:0007669"/>
    <property type="project" value="UniProtKB-KW"/>
</dbReference>
<dbReference type="SUPFAM" id="SSF48024">
    <property type="entry name" value="N-terminal domain of DnaB helicase"/>
    <property type="match status" value="1"/>
</dbReference>
<dbReference type="Gene3D" id="1.10.860.10">
    <property type="entry name" value="DNAb Helicase, Chain A"/>
    <property type="match status" value="1"/>
</dbReference>
<dbReference type="GO" id="GO:0003677">
    <property type="term" value="F:DNA binding"/>
    <property type="evidence" value="ECO:0007669"/>
    <property type="project" value="UniProtKB-KW"/>
</dbReference>
<dbReference type="InterPro" id="IPR007694">
    <property type="entry name" value="DNA_helicase_DnaB-like_C"/>
</dbReference>
<name>A0A4U1DAN1_9BACI</name>
<dbReference type="CDD" id="cd00984">
    <property type="entry name" value="DnaB_C"/>
    <property type="match status" value="1"/>
</dbReference>
<dbReference type="PROSITE" id="PS51199">
    <property type="entry name" value="SF4_HELICASE"/>
    <property type="match status" value="1"/>
</dbReference>
<dbReference type="GO" id="GO:0005829">
    <property type="term" value="C:cytosol"/>
    <property type="evidence" value="ECO:0007669"/>
    <property type="project" value="TreeGrafter"/>
</dbReference>
<dbReference type="Pfam" id="PF00772">
    <property type="entry name" value="DnaB"/>
    <property type="match status" value="1"/>
</dbReference>
<evidence type="ECO:0000256" key="2">
    <source>
        <dbReference type="ARBA" id="ARBA00022705"/>
    </source>
</evidence>
<reference evidence="12 13" key="1">
    <citation type="journal article" date="2011" name="J. Microbiol.">
        <title>Bacillus kyonggiensis sp. nov., isolated from soil of a lettuce field.</title>
        <authorList>
            <person name="Dong K."/>
            <person name="Lee S."/>
        </authorList>
    </citation>
    <scope>NUCLEOTIDE SEQUENCE [LARGE SCALE GENOMIC DNA]</scope>
    <source>
        <strain evidence="12 13">NB22</strain>
    </source>
</reference>
<evidence type="ECO:0000256" key="4">
    <source>
        <dbReference type="ARBA" id="ARBA00022801"/>
    </source>
</evidence>
<dbReference type="InterPro" id="IPR016136">
    <property type="entry name" value="DNA_helicase_N/primase_C"/>
</dbReference>
<evidence type="ECO:0000313" key="13">
    <source>
        <dbReference type="Proteomes" id="UP000307756"/>
    </source>
</evidence>
<keyword evidence="4" id="KW-0378">Hydrolase</keyword>
<gene>
    <name evidence="12" type="ORF">FA727_05980</name>
</gene>
<dbReference type="InterPro" id="IPR027417">
    <property type="entry name" value="P-loop_NTPase"/>
</dbReference>
<dbReference type="Proteomes" id="UP000307756">
    <property type="component" value="Unassembled WGS sequence"/>
</dbReference>
<keyword evidence="6" id="KW-0067">ATP-binding</keyword>
<evidence type="ECO:0000256" key="10">
    <source>
        <dbReference type="ARBA" id="ARBA00048954"/>
    </source>
</evidence>
<dbReference type="PANTHER" id="PTHR30153:SF2">
    <property type="entry name" value="REPLICATIVE DNA HELICASE"/>
    <property type="match status" value="1"/>
</dbReference>
<dbReference type="GO" id="GO:0043139">
    <property type="term" value="F:5'-3' DNA helicase activity"/>
    <property type="evidence" value="ECO:0007669"/>
    <property type="project" value="UniProtKB-EC"/>
</dbReference>
<evidence type="ECO:0000256" key="9">
    <source>
        <dbReference type="ARBA" id="ARBA00044969"/>
    </source>
</evidence>
<comment type="similarity">
    <text evidence="1">Belongs to the helicase family. DnaB subfamily.</text>
</comment>
<protein>
    <recommendedName>
        <fullName evidence="9">DNA 5'-3' helicase</fullName>
        <ecNumber evidence="9">5.6.2.3</ecNumber>
    </recommendedName>
</protein>
<dbReference type="Gene3D" id="3.40.50.300">
    <property type="entry name" value="P-loop containing nucleotide triphosphate hydrolases"/>
    <property type="match status" value="1"/>
</dbReference>
<evidence type="ECO:0000256" key="3">
    <source>
        <dbReference type="ARBA" id="ARBA00022741"/>
    </source>
</evidence>
<evidence type="ECO:0000313" key="12">
    <source>
        <dbReference type="EMBL" id="TKC19093.1"/>
    </source>
</evidence>
<dbReference type="Pfam" id="PF03796">
    <property type="entry name" value="DnaB_C"/>
    <property type="match status" value="1"/>
</dbReference>
<comment type="catalytic activity">
    <reaction evidence="10">
        <text>ATP + H2O = ADP + phosphate + H(+)</text>
        <dbReference type="Rhea" id="RHEA:13065"/>
        <dbReference type="ChEBI" id="CHEBI:15377"/>
        <dbReference type="ChEBI" id="CHEBI:15378"/>
        <dbReference type="ChEBI" id="CHEBI:30616"/>
        <dbReference type="ChEBI" id="CHEBI:43474"/>
        <dbReference type="ChEBI" id="CHEBI:456216"/>
        <dbReference type="EC" id="5.6.2.3"/>
    </reaction>
</comment>
<dbReference type="InterPro" id="IPR007693">
    <property type="entry name" value="DNA_helicase_DnaB-like_N"/>
</dbReference>
<dbReference type="AlphaFoldDB" id="A0A4U1DAN1"/>
<evidence type="ECO:0000256" key="5">
    <source>
        <dbReference type="ARBA" id="ARBA00022806"/>
    </source>
</evidence>
<keyword evidence="2" id="KW-0235">DNA replication</keyword>
<organism evidence="12 13">
    <name type="scientific">Robertmurraya kyonggiensis</name>
    <dbReference type="NCBI Taxonomy" id="1037680"/>
    <lineage>
        <taxon>Bacteria</taxon>
        <taxon>Bacillati</taxon>
        <taxon>Bacillota</taxon>
        <taxon>Bacilli</taxon>
        <taxon>Bacillales</taxon>
        <taxon>Bacillaceae</taxon>
        <taxon>Robertmurraya</taxon>
    </lineage>
</organism>
<dbReference type="GO" id="GO:0005524">
    <property type="term" value="F:ATP binding"/>
    <property type="evidence" value="ECO:0007669"/>
    <property type="project" value="UniProtKB-KW"/>
</dbReference>
<keyword evidence="5 12" id="KW-0347">Helicase</keyword>
<dbReference type="EC" id="5.6.2.3" evidence="9"/>
<keyword evidence="7" id="KW-0238">DNA-binding</keyword>
<comment type="caution">
    <text evidence="12">The sequence shown here is derived from an EMBL/GenBank/DDBJ whole genome shotgun (WGS) entry which is preliminary data.</text>
</comment>
<evidence type="ECO:0000256" key="6">
    <source>
        <dbReference type="ARBA" id="ARBA00022840"/>
    </source>
</evidence>
<dbReference type="OrthoDB" id="9773982at2"/>
<keyword evidence="3" id="KW-0547">Nucleotide-binding</keyword>
<proteinExistence type="inferred from homology"/>
<sequence>MMIVEKVFLGCLMKEHYLIKDTTIRPEHLQETRHQELLRRMVELEQSGKKTDLITLTTIPNLESFGGVSYLADLQSHGALDKFEEVEGLILELWREREKRSILTLGAMNDWEIGDVIERLEKISERKVDDYHSITDCLADIYNSPWEEGEQVLTATSGINEMDKLTGGWQDGEVAILAARPSMGKTDVMLHFAKEAGWCGYLPIIFSLEMPQKLLTSRLVASTGEFNRMKLRNTAKWLKDKQKEKWPGVINEVNETNIQIFDRSSQSIPEMRAKIRKLMHQFSDKKPIIFIDYLTLIQANDIYGGNTHYQVSEISRNLKKIAKEFNCPMICLAQLNRSVESRAIKRPQMSDIRESGSIEQDADLILFLFREKYYDRALKDDSLEIIVAKNRNGPTGTVIVKYNEYTGKIMEHNHEG</sequence>
<feature type="domain" description="SF4 helicase" evidence="11">
    <location>
        <begin position="148"/>
        <end position="416"/>
    </location>
</feature>
<accession>A0A4U1DAN1</accession>
<evidence type="ECO:0000256" key="7">
    <source>
        <dbReference type="ARBA" id="ARBA00023125"/>
    </source>
</evidence>
<keyword evidence="13" id="KW-1185">Reference proteome</keyword>
<dbReference type="GO" id="GO:0006260">
    <property type="term" value="P:DNA replication"/>
    <property type="evidence" value="ECO:0007669"/>
    <property type="project" value="UniProtKB-KW"/>
</dbReference>